<keyword evidence="2" id="KW-0677">Repeat</keyword>
<name>A0A423XA13_9PEZI</name>
<dbReference type="GO" id="GO:0000978">
    <property type="term" value="F:RNA polymerase II cis-regulatory region sequence-specific DNA binding"/>
    <property type="evidence" value="ECO:0007669"/>
    <property type="project" value="TreeGrafter"/>
</dbReference>
<evidence type="ECO:0000313" key="8">
    <source>
        <dbReference type="EMBL" id="ROW12747.1"/>
    </source>
</evidence>
<dbReference type="SMART" id="SM00355">
    <property type="entry name" value="ZnF_C2H2"/>
    <property type="match status" value="3"/>
</dbReference>
<dbReference type="OrthoDB" id="9368434at2759"/>
<dbReference type="Proteomes" id="UP000283895">
    <property type="component" value="Unassembled WGS sequence"/>
</dbReference>
<feature type="compositionally biased region" description="Basic and acidic residues" evidence="6">
    <location>
        <begin position="383"/>
        <end position="394"/>
    </location>
</feature>
<keyword evidence="1" id="KW-0479">Metal-binding</keyword>
<evidence type="ECO:0000259" key="7">
    <source>
        <dbReference type="PROSITE" id="PS50157"/>
    </source>
</evidence>
<accession>A0A423XA13</accession>
<dbReference type="PROSITE" id="PS50157">
    <property type="entry name" value="ZINC_FINGER_C2H2_2"/>
    <property type="match status" value="1"/>
</dbReference>
<keyword evidence="3 5" id="KW-0863">Zinc-finger</keyword>
<dbReference type="InterPro" id="IPR036236">
    <property type="entry name" value="Znf_C2H2_sf"/>
</dbReference>
<feature type="region of interest" description="Disordered" evidence="6">
    <location>
        <begin position="137"/>
        <end position="162"/>
    </location>
</feature>
<comment type="caution">
    <text evidence="8">The sequence shown here is derived from an EMBL/GenBank/DDBJ whole genome shotgun (WGS) entry which is preliminary data.</text>
</comment>
<keyword evidence="9" id="KW-1185">Reference proteome</keyword>
<evidence type="ECO:0000313" key="9">
    <source>
        <dbReference type="Proteomes" id="UP000283895"/>
    </source>
</evidence>
<dbReference type="FunFam" id="3.30.160.60:FF:000100">
    <property type="entry name" value="Zinc finger 45-like"/>
    <property type="match status" value="1"/>
</dbReference>
<dbReference type="Gene3D" id="3.30.160.60">
    <property type="entry name" value="Classic Zinc Finger"/>
    <property type="match status" value="1"/>
</dbReference>
<dbReference type="InterPro" id="IPR050329">
    <property type="entry name" value="GLI_C2H2-zinc-finger"/>
</dbReference>
<dbReference type="PANTHER" id="PTHR19818:SF159">
    <property type="entry name" value="C2H2-TYPE DOMAIN-CONTAINING PROTEIN"/>
    <property type="match status" value="1"/>
</dbReference>
<dbReference type="SUPFAM" id="SSF57667">
    <property type="entry name" value="beta-beta-alpha zinc fingers"/>
    <property type="match status" value="1"/>
</dbReference>
<dbReference type="PROSITE" id="PS00028">
    <property type="entry name" value="ZINC_FINGER_C2H2_1"/>
    <property type="match status" value="1"/>
</dbReference>
<dbReference type="GO" id="GO:0000981">
    <property type="term" value="F:DNA-binding transcription factor activity, RNA polymerase II-specific"/>
    <property type="evidence" value="ECO:0007669"/>
    <property type="project" value="TreeGrafter"/>
</dbReference>
<feature type="domain" description="C2H2-type" evidence="7">
    <location>
        <begin position="44"/>
        <end position="66"/>
    </location>
</feature>
<reference evidence="8 9" key="1">
    <citation type="submission" date="2015-09" db="EMBL/GenBank/DDBJ databases">
        <title>Host preference determinants of Valsa canker pathogens revealed by comparative genomics.</title>
        <authorList>
            <person name="Yin Z."/>
            <person name="Huang L."/>
        </authorList>
    </citation>
    <scope>NUCLEOTIDE SEQUENCE [LARGE SCALE GENOMIC DNA]</scope>
    <source>
        <strain evidence="8 9">03-1</strain>
    </source>
</reference>
<dbReference type="EMBL" id="LKEA01000001">
    <property type="protein sequence ID" value="ROW12747.1"/>
    <property type="molecule type" value="Genomic_DNA"/>
</dbReference>
<dbReference type="PANTHER" id="PTHR19818">
    <property type="entry name" value="ZINC FINGER PROTEIN ZIC AND GLI"/>
    <property type="match status" value="1"/>
</dbReference>
<feature type="region of interest" description="Disordered" evidence="6">
    <location>
        <begin position="512"/>
        <end position="542"/>
    </location>
</feature>
<evidence type="ECO:0000256" key="1">
    <source>
        <dbReference type="ARBA" id="ARBA00022723"/>
    </source>
</evidence>
<feature type="region of interest" description="Disordered" evidence="6">
    <location>
        <begin position="312"/>
        <end position="396"/>
    </location>
</feature>
<dbReference type="GO" id="GO:0008270">
    <property type="term" value="F:zinc ion binding"/>
    <property type="evidence" value="ECO:0007669"/>
    <property type="project" value="UniProtKB-KW"/>
</dbReference>
<organism evidence="8 9">
    <name type="scientific">Cytospora schulzeri</name>
    <dbReference type="NCBI Taxonomy" id="448051"/>
    <lineage>
        <taxon>Eukaryota</taxon>
        <taxon>Fungi</taxon>
        <taxon>Dikarya</taxon>
        <taxon>Ascomycota</taxon>
        <taxon>Pezizomycotina</taxon>
        <taxon>Sordariomycetes</taxon>
        <taxon>Sordariomycetidae</taxon>
        <taxon>Diaporthales</taxon>
        <taxon>Cytosporaceae</taxon>
        <taxon>Cytospora</taxon>
    </lineage>
</organism>
<gene>
    <name evidence="8" type="ORF">VMCG_00662</name>
</gene>
<keyword evidence="4" id="KW-0862">Zinc</keyword>
<dbReference type="AlphaFoldDB" id="A0A423XA13"/>
<evidence type="ECO:0000256" key="5">
    <source>
        <dbReference type="PROSITE-ProRule" id="PRU00042"/>
    </source>
</evidence>
<dbReference type="GO" id="GO:0005634">
    <property type="term" value="C:nucleus"/>
    <property type="evidence" value="ECO:0007669"/>
    <property type="project" value="UniProtKB-ARBA"/>
</dbReference>
<protein>
    <recommendedName>
        <fullName evidence="7">C2H2-type domain-containing protein</fullName>
    </recommendedName>
</protein>
<dbReference type="STRING" id="356882.A0A423XA13"/>
<evidence type="ECO:0000256" key="2">
    <source>
        <dbReference type="ARBA" id="ARBA00022737"/>
    </source>
</evidence>
<evidence type="ECO:0000256" key="3">
    <source>
        <dbReference type="ARBA" id="ARBA00022771"/>
    </source>
</evidence>
<sequence>MIPSFDPVSQVQWGHVVPDQLADAPAHDFRTSPVLESEGLEGPHLCQQCGKSYARTCDLNKHLKTHIRPFKCPVQECRYHTFGWPTEKELDRHYNDKHSTEPRVVSCLWPNCDYTSKRESNCKQHMEKTHGWTYVRSRHGSKEEVPSKQLGNSSDLSQLPTYPRSNLTIRTVPGLALSPSPLEPCLSASYDSPTSGSLGSAIPYGADVYIPWSSPVTRSRNHDNFMEDFTQVYAADTQIVNCDDEWLRVPVDPKLYSTTTLENHTLEQSSTPQATPERGELLKVLPTIVTPKTSPDMKTQVLTPLSEPSPVFMHQPYFEGQGAAPQDAEADSGRGTSAAWGLRSGDIERLIPLGKRQVRVSKEPDDDSDGDEEPPRKRSKPPGGHDDDLGDRKMPCPFRVANPDIYEQSLDQRYFSCHTEHANISTVVRHLGRPAHNLDVDNARQSISSFNVADNEHGHPRAGLCKKCWRAFSDAEVFENHIIQAKCENVSRSKREKFDILLNTFCRIDSSRRRHSPDDVSEADTSGASEGEAEDVSARSKAMGDGLVRRSEFLALSARIEVLERALSQQMPQATPRILPTRTDALVPSSLGTSIQPAQPFGHYSFDAGPGPSASRPAGTRNIGGTMGPGSVHYGNPAGFNQATGRVVPEFRSSGVRCPEDMSIAHRANQVIAHQPDSHVGGDLVGSQGSSTGSLAYRSTPATRMPNVAAAVSAGVRNGGGAGVGAVGGGVVAAGVSSGSNPNVTRAQEAEYTQEGVSQESTNTTLRNRWYQAMDASEAVLETANFFDDGPMDDDINRYLNMDTQIDD</sequence>
<evidence type="ECO:0000256" key="6">
    <source>
        <dbReference type="SAM" id="MobiDB-lite"/>
    </source>
</evidence>
<feature type="compositionally biased region" description="Polar residues" evidence="6">
    <location>
        <begin position="149"/>
        <end position="162"/>
    </location>
</feature>
<proteinExistence type="predicted"/>
<dbReference type="InterPro" id="IPR013087">
    <property type="entry name" value="Znf_C2H2_type"/>
</dbReference>
<evidence type="ECO:0000256" key="4">
    <source>
        <dbReference type="ARBA" id="ARBA00022833"/>
    </source>
</evidence>
<dbReference type="GO" id="GO:0045944">
    <property type="term" value="P:positive regulation of transcription by RNA polymerase II"/>
    <property type="evidence" value="ECO:0007669"/>
    <property type="project" value="UniProtKB-ARBA"/>
</dbReference>